<keyword evidence="3" id="KW-1185">Reference proteome</keyword>
<comment type="caution">
    <text evidence="2">The sequence shown here is derived from an EMBL/GenBank/DDBJ whole genome shotgun (WGS) entry which is preliminary data.</text>
</comment>
<dbReference type="Proteomes" id="UP001243989">
    <property type="component" value="Unassembled WGS sequence"/>
</dbReference>
<evidence type="ECO:0000256" key="1">
    <source>
        <dbReference type="SAM" id="SignalP"/>
    </source>
</evidence>
<name>A0AAJ0EER0_9PEZI</name>
<reference evidence="2" key="1">
    <citation type="submission" date="2021-06" db="EMBL/GenBank/DDBJ databases">
        <title>Comparative genomics, transcriptomics and evolutionary studies reveal genomic signatures of adaptation to plant cell wall in hemibiotrophic fungi.</title>
        <authorList>
            <consortium name="DOE Joint Genome Institute"/>
            <person name="Baroncelli R."/>
            <person name="Diaz J.F."/>
            <person name="Benocci T."/>
            <person name="Peng M."/>
            <person name="Battaglia E."/>
            <person name="Haridas S."/>
            <person name="Andreopoulos W."/>
            <person name="Labutti K."/>
            <person name="Pangilinan J."/>
            <person name="Floch G.L."/>
            <person name="Makela M.R."/>
            <person name="Henrissat B."/>
            <person name="Grigoriev I.V."/>
            <person name="Crouch J.A."/>
            <person name="De Vries R.P."/>
            <person name="Sukno S.A."/>
            <person name="Thon M.R."/>
        </authorList>
    </citation>
    <scope>NUCLEOTIDE SEQUENCE</scope>
    <source>
        <strain evidence="2">CBS 102054</strain>
    </source>
</reference>
<dbReference type="EMBL" id="JAHMHQ010000009">
    <property type="protein sequence ID" value="KAK1637327.1"/>
    <property type="molecule type" value="Genomic_DNA"/>
</dbReference>
<proteinExistence type="predicted"/>
<dbReference type="GeneID" id="85475202"/>
<feature type="chain" id="PRO_5042485921" evidence="1">
    <location>
        <begin position="19"/>
        <end position="95"/>
    </location>
</feature>
<gene>
    <name evidence="2" type="ORF">BDP81DRAFT_427243</name>
</gene>
<dbReference type="AlphaFoldDB" id="A0AAJ0EER0"/>
<sequence>MKLSATAIFLAAISPAMAFDYTLTCARDMYIGPAAQDYFNRLYTRICIESAKCAHSATQPILGSRGALVNGGCTGCPDNLNPNLFGNCLLAKIKD</sequence>
<keyword evidence="1" id="KW-0732">Signal</keyword>
<feature type="signal peptide" evidence="1">
    <location>
        <begin position="1"/>
        <end position="18"/>
    </location>
</feature>
<organism evidence="2 3">
    <name type="scientific">Colletotrichum phormii</name>
    <dbReference type="NCBI Taxonomy" id="359342"/>
    <lineage>
        <taxon>Eukaryota</taxon>
        <taxon>Fungi</taxon>
        <taxon>Dikarya</taxon>
        <taxon>Ascomycota</taxon>
        <taxon>Pezizomycotina</taxon>
        <taxon>Sordariomycetes</taxon>
        <taxon>Hypocreomycetidae</taxon>
        <taxon>Glomerellales</taxon>
        <taxon>Glomerellaceae</taxon>
        <taxon>Colletotrichum</taxon>
        <taxon>Colletotrichum acutatum species complex</taxon>
    </lineage>
</organism>
<protein>
    <submittedName>
        <fullName evidence="2">Uncharacterized protein</fullName>
    </submittedName>
</protein>
<evidence type="ECO:0000313" key="2">
    <source>
        <dbReference type="EMBL" id="KAK1637327.1"/>
    </source>
</evidence>
<accession>A0AAJ0EER0</accession>
<evidence type="ECO:0000313" key="3">
    <source>
        <dbReference type="Proteomes" id="UP001243989"/>
    </source>
</evidence>
<dbReference type="RefSeq" id="XP_060445934.1">
    <property type="nucleotide sequence ID" value="XM_060590340.1"/>
</dbReference>